<dbReference type="EMBL" id="CP000783">
    <property type="protein sequence ID" value="ABU79093.1"/>
    <property type="molecule type" value="Genomic_DNA"/>
</dbReference>
<evidence type="ECO:0000313" key="2">
    <source>
        <dbReference type="Proteomes" id="UP000000260"/>
    </source>
</evidence>
<sequence>MKFHVACNMKLTKTAKCFWQSVCCAARSLKGMRHLLLCCDLRA</sequence>
<reference evidence="1 2" key="1">
    <citation type="journal article" date="2010" name="PLoS ONE">
        <title>Genome sequence of Cronobacter sakazakii BAA-894 and comparative genomic hybridization analysis with other Cronobacter species.</title>
        <authorList>
            <person name="Kucerova E."/>
            <person name="Clifton S.W."/>
            <person name="Xia X.Q."/>
            <person name="Long F."/>
            <person name="Porwollik S."/>
            <person name="Fulton L."/>
            <person name="Fronick C."/>
            <person name="Minx P."/>
            <person name="Kyung K."/>
            <person name="Warren W."/>
            <person name="Fulton R."/>
            <person name="Feng D."/>
            <person name="Wollam A."/>
            <person name="Shah N."/>
            <person name="Bhonagiri V."/>
            <person name="Nash W.E."/>
            <person name="Hallsworth-Pepin K."/>
            <person name="Wilson R.K."/>
            <person name="McClelland M."/>
            <person name="Forsythe S.J."/>
        </authorList>
    </citation>
    <scope>NUCLEOTIDE SEQUENCE [LARGE SCALE GENOMIC DNA]</scope>
    <source>
        <strain evidence="1 2">ATCC BAA-894</strain>
    </source>
</reference>
<accession>A7MQ37</accession>
<dbReference type="HOGENOM" id="CLU_3232450_0_0_6"/>
<organism evidence="1 2">
    <name type="scientific">Cronobacter sakazakii (strain ATCC BAA-894)</name>
    <name type="common">Enterobacter sakazakii</name>
    <dbReference type="NCBI Taxonomy" id="290339"/>
    <lineage>
        <taxon>Bacteria</taxon>
        <taxon>Pseudomonadati</taxon>
        <taxon>Pseudomonadota</taxon>
        <taxon>Gammaproteobacteria</taxon>
        <taxon>Enterobacterales</taxon>
        <taxon>Enterobacteriaceae</taxon>
        <taxon>Cronobacter</taxon>
    </lineage>
</organism>
<gene>
    <name evidence="1" type="ordered locus">ESA_03907</name>
</gene>
<name>A7MQ37_CROS8</name>
<evidence type="ECO:0000313" key="1">
    <source>
        <dbReference type="EMBL" id="ABU79093.1"/>
    </source>
</evidence>
<keyword evidence="2" id="KW-1185">Reference proteome</keyword>
<dbReference type="Proteomes" id="UP000000260">
    <property type="component" value="Chromosome"/>
</dbReference>
<protein>
    <submittedName>
        <fullName evidence="1">Uncharacterized protein</fullName>
    </submittedName>
</protein>
<dbReference type="KEGG" id="esa:ESA_03907"/>
<dbReference type="AlphaFoldDB" id="A7MQ37"/>
<proteinExistence type="predicted"/>